<feature type="compositionally biased region" description="Basic and acidic residues" evidence="2">
    <location>
        <begin position="455"/>
        <end position="482"/>
    </location>
</feature>
<feature type="coiled-coil region" evidence="1">
    <location>
        <begin position="80"/>
        <end position="206"/>
    </location>
</feature>
<dbReference type="OrthoDB" id="6288648at2759"/>
<feature type="compositionally biased region" description="Basic and acidic residues" evidence="2">
    <location>
        <begin position="580"/>
        <end position="603"/>
    </location>
</feature>
<reference evidence="3" key="1">
    <citation type="journal article" date="2023" name="Science">
        <title>Genome structures resolve the early diversification of teleost fishes.</title>
        <authorList>
            <person name="Parey E."/>
            <person name="Louis A."/>
            <person name="Montfort J."/>
            <person name="Bouchez O."/>
            <person name="Roques C."/>
            <person name="Iampietro C."/>
            <person name="Lluch J."/>
            <person name="Castinel A."/>
            <person name="Donnadieu C."/>
            <person name="Desvignes T."/>
            <person name="Floi Bucao C."/>
            <person name="Jouanno E."/>
            <person name="Wen M."/>
            <person name="Mejri S."/>
            <person name="Dirks R."/>
            <person name="Jansen H."/>
            <person name="Henkel C."/>
            <person name="Chen W.J."/>
            <person name="Zahm M."/>
            <person name="Cabau C."/>
            <person name="Klopp C."/>
            <person name="Thompson A.W."/>
            <person name="Robinson-Rechavi M."/>
            <person name="Braasch I."/>
            <person name="Lecointre G."/>
            <person name="Bobe J."/>
            <person name="Postlethwait J.H."/>
            <person name="Berthelot C."/>
            <person name="Roest Crollius H."/>
            <person name="Guiguen Y."/>
        </authorList>
    </citation>
    <scope>NUCLEOTIDE SEQUENCE</scope>
    <source>
        <strain evidence="3">WJC10195</strain>
    </source>
</reference>
<gene>
    <name evidence="3" type="ORF">SKAU_G00080380</name>
</gene>
<keyword evidence="1" id="KW-0175">Coiled coil</keyword>
<feature type="compositionally biased region" description="Acidic residues" evidence="2">
    <location>
        <begin position="483"/>
        <end position="498"/>
    </location>
</feature>
<evidence type="ECO:0000256" key="1">
    <source>
        <dbReference type="SAM" id="Coils"/>
    </source>
</evidence>
<dbReference type="InterPro" id="IPR042336">
    <property type="entry name" value="GOLIM4"/>
</dbReference>
<evidence type="ECO:0000256" key="2">
    <source>
        <dbReference type="SAM" id="MobiDB-lite"/>
    </source>
</evidence>
<organism evidence="3 4">
    <name type="scientific">Synaphobranchus kaupii</name>
    <name type="common">Kaup's arrowtooth eel</name>
    <dbReference type="NCBI Taxonomy" id="118154"/>
    <lineage>
        <taxon>Eukaryota</taxon>
        <taxon>Metazoa</taxon>
        <taxon>Chordata</taxon>
        <taxon>Craniata</taxon>
        <taxon>Vertebrata</taxon>
        <taxon>Euteleostomi</taxon>
        <taxon>Actinopterygii</taxon>
        <taxon>Neopterygii</taxon>
        <taxon>Teleostei</taxon>
        <taxon>Anguilliformes</taxon>
        <taxon>Synaphobranchidae</taxon>
        <taxon>Synaphobranchus</taxon>
    </lineage>
</organism>
<accession>A0A9Q1J393</accession>
<comment type="caution">
    <text evidence="3">The sequence shown here is derived from an EMBL/GenBank/DDBJ whole genome shotgun (WGS) entry which is preliminary data.</text>
</comment>
<feature type="region of interest" description="Disordered" evidence="2">
    <location>
        <begin position="264"/>
        <end position="349"/>
    </location>
</feature>
<feature type="compositionally biased region" description="Acidic residues" evidence="2">
    <location>
        <begin position="608"/>
        <end position="629"/>
    </location>
</feature>
<feature type="compositionally biased region" description="Basic and acidic residues" evidence="2">
    <location>
        <begin position="630"/>
        <end position="641"/>
    </location>
</feature>
<dbReference type="PANTHER" id="PTHR22909:SF24">
    <property type="entry name" value="GOLGI INTEGRAL MEMBRANE PROTEIN 4-RELATED"/>
    <property type="match status" value="1"/>
</dbReference>
<feature type="compositionally biased region" description="Basic and acidic residues" evidence="2">
    <location>
        <begin position="511"/>
        <end position="520"/>
    </location>
</feature>
<feature type="compositionally biased region" description="Acidic residues" evidence="2">
    <location>
        <begin position="539"/>
        <end position="558"/>
    </location>
</feature>
<evidence type="ECO:0000313" key="3">
    <source>
        <dbReference type="EMBL" id="KAJ8368010.1"/>
    </source>
</evidence>
<feature type="compositionally biased region" description="Basic and acidic residues" evidence="2">
    <location>
        <begin position="281"/>
        <end position="291"/>
    </location>
</feature>
<keyword evidence="4" id="KW-1185">Reference proteome</keyword>
<dbReference type="GO" id="GO:0000139">
    <property type="term" value="C:Golgi membrane"/>
    <property type="evidence" value="ECO:0007669"/>
    <property type="project" value="InterPro"/>
</dbReference>
<dbReference type="Proteomes" id="UP001152622">
    <property type="component" value="Chromosome 3"/>
</dbReference>
<feature type="compositionally biased region" description="Basic and acidic residues" evidence="2">
    <location>
        <begin position="324"/>
        <end position="333"/>
    </location>
</feature>
<name>A0A9Q1J393_SYNKA</name>
<proteinExistence type="predicted"/>
<feature type="region of interest" description="Disordered" evidence="2">
    <location>
        <begin position="455"/>
        <end position="641"/>
    </location>
</feature>
<dbReference type="AlphaFoldDB" id="A0A9Q1J393"/>
<dbReference type="PANTHER" id="PTHR22909">
    <property type="entry name" value="GOLGI INTEGRAL MEMBRANE PROTEIN 4"/>
    <property type="match status" value="1"/>
</dbReference>
<feature type="compositionally biased region" description="Acidic residues" evidence="2">
    <location>
        <begin position="569"/>
        <end position="579"/>
    </location>
</feature>
<sequence>MLKRTEVMAVKYQQHQESLSAQLQVVYEHRSRLEKSLHKERLEHKKSKEDNLVYKLEAQQTLNKEKQDSGNKFNSLHVQHQMLKNQHDDLKKQLFSLQDEHQAQKEDHSKVLDDHRQKYDQLQQVNQLEMSKLKENVYNLQEENKQLRKAHQNVHVQLQDFRQQHKDLKSSHDRLALTLEDHKSALASAQLQVEEYKQLKETLNKMPSLRQVGQNGRPSPLAPVDNAQNQLAHLQPQPQVEEGQGDHPKAGGDQKPLPVVSQHALRPDSQVVRGAGPEVGGRQEEERRRELAEEEMEQAGQPQRLEESEQPQEEVEPDQPDENALDRDRREDAQVPVQRPQPDVLLEPPAHVERVKSAYEQQQEQQRLAARLAEERRGVLMRQEALQKQRWQAQRERELMLRTQREKEMQQHRDANRKEQLLREQQLRQRIQYENINAGIVQGVEDQNKEVELRKLKIGEEKPQEAGHGRLPEGNLPEKDLSPEDDPNNQGEDEFEEAQEQRGEAGPPAGRSERRVKESPNRPVVGHADGRGVAVNPDQQEDALDEQYQEEGEEEAQDDLLASQKREEEVLEEEEDLYNDDNRGHAKVKLHEGLEKEHRDVRKVGAANEEEEENYEEEDEEEVLEEEEGAHDKPSNRRAEM</sequence>
<protein>
    <recommendedName>
        <fullName evidence="5">Golgi integral membrane protein 4</fullName>
    </recommendedName>
</protein>
<feature type="region of interest" description="Disordered" evidence="2">
    <location>
        <begin position="238"/>
        <end position="257"/>
    </location>
</feature>
<evidence type="ECO:0008006" key="5">
    <source>
        <dbReference type="Google" id="ProtNLM"/>
    </source>
</evidence>
<dbReference type="EMBL" id="JAINUF010000003">
    <property type="protein sequence ID" value="KAJ8368010.1"/>
    <property type="molecule type" value="Genomic_DNA"/>
</dbReference>
<evidence type="ECO:0000313" key="4">
    <source>
        <dbReference type="Proteomes" id="UP001152622"/>
    </source>
</evidence>
<feature type="compositionally biased region" description="Acidic residues" evidence="2">
    <location>
        <begin position="308"/>
        <end position="323"/>
    </location>
</feature>